<dbReference type="GO" id="GO:0006270">
    <property type="term" value="P:DNA replication initiation"/>
    <property type="evidence" value="ECO:0007669"/>
    <property type="project" value="TreeGrafter"/>
</dbReference>
<comment type="cofactor">
    <cofactor evidence="7">
        <name>[4Fe-4S] cluster</name>
        <dbReference type="ChEBI" id="CHEBI:49883"/>
    </cofactor>
    <text evidence="7">Binds 1 [4Fe-4S] cluster.</text>
</comment>
<comment type="caution">
    <text evidence="9">The sequence shown here is derived from an EMBL/GenBank/DDBJ whole genome shotgun (WGS) entry which is preliminary data.</text>
</comment>
<dbReference type="GO" id="GO:0006269">
    <property type="term" value="P:DNA replication, synthesis of primer"/>
    <property type="evidence" value="ECO:0007669"/>
    <property type="project" value="UniProtKB-UniRule"/>
</dbReference>
<organism evidence="9 10">
    <name type="scientific">Caldiarchaeum subterraneum</name>
    <dbReference type="NCBI Taxonomy" id="311458"/>
    <lineage>
        <taxon>Archaea</taxon>
        <taxon>Nitrososphaerota</taxon>
        <taxon>Candidatus Caldarchaeales</taxon>
        <taxon>Candidatus Caldarchaeaceae</taxon>
        <taxon>Candidatus Caldarchaeum</taxon>
    </lineage>
</organism>
<dbReference type="GO" id="GO:0003899">
    <property type="term" value="F:DNA-directed RNA polymerase activity"/>
    <property type="evidence" value="ECO:0007669"/>
    <property type="project" value="InterPro"/>
</dbReference>
<feature type="binding site" evidence="7">
    <location>
        <position position="324"/>
    </location>
    <ligand>
        <name>[4Fe-4S] cluster</name>
        <dbReference type="ChEBI" id="CHEBI:49883"/>
    </ligand>
</feature>
<evidence type="ECO:0000313" key="9">
    <source>
        <dbReference type="EMBL" id="HIQ29559.1"/>
    </source>
</evidence>
<dbReference type="PANTHER" id="PTHR10537:SF3">
    <property type="entry name" value="DNA PRIMASE LARGE SUBUNIT"/>
    <property type="match status" value="1"/>
</dbReference>
<evidence type="ECO:0000256" key="6">
    <source>
        <dbReference type="ARBA" id="ARBA00023014"/>
    </source>
</evidence>
<dbReference type="CDD" id="cd06560">
    <property type="entry name" value="PriL"/>
    <property type="match status" value="1"/>
</dbReference>
<evidence type="ECO:0000256" key="1">
    <source>
        <dbReference type="ARBA" id="ARBA00022485"/>
    </source>
</evidence>
<dbReference type="PANTHER" id="PTHR10537">
    <property type="entry name" value="DNA PRIMASE LARGE SUBUNIT"/>
    <property type="match status" value="1"/>
</dbReference>
<feature type="domain" description="DNA primase large subunit C-terminal" evidence="8">
    <location>
        <begin position="235"/>
        <end position="325"/>
    </location>
</feature>
<evidence type="ECO:0000256" key="4">
    <source>
        <dbReference type="ARBA" id="ARBA00022723"/>
    </source>
</evidence>
<dbReference type="InterPro" id="IPR058560">
    <property type="entry name" value="DNA_primase_C"/>
</dbReference>
<keyword evidence="2 7" id="KW-0639">Primosome</keyword>
<dbReference type="InterPro" id="IPR023642">
    <property type="entry name" value="DNA_primase_lsu_PriL"/>
</dbReference>
<evidence type="ECO:0000256" key="2">
    <source>
        <dbReference type="ARBA" id="ARBA00022515"/>
    </source>
</evidence>
<dbReference type="Proteomes" id="UP000608579">
    <property type="component" value="Unassembled WGS sequence"/>
</dbReference>
<comment type="function">
    <text evidence="7">Regulatory subunit of DNA primase, an RNA polymerase that catalyzes the synthesis of short RNA molecules used as primers for DNA polymerase during DNA replication. Stabilizes and modulates the activity of the small subunit, increasing the rate of DNA synthesis, and conferring RNA synthesis capability. The DNA polymerase activity may enable DNA primase to also catalyze primer extension after primer synthesis. May also play a role in DNA repair.</text>
</comment>
<evidence type="ECO:0000256" key="3">
    <source>
        <dbReference type="ARBA" id="ARBA00022705"/>
    </source>
</evidence>
<name>A0A832ZV92_CALS0</name>
<keyword evidence="5 7" id="KW-0408">Iron</keyword>
<protein>
    <recommendedName>
        <fullName evidence="7">DNA primase large subunit PriL</fullName>
    </recommendedName>
</protein>
<reference evidence="9" key="1">
    <citation type="journal article" date="2020" name="ISME J.">
        <title>Gammaproteobacteria mediating utilization of methyl-, sulfur- and petroleum organic compounds in deep ocean hydrothermal plumes.</title>
        <authorList>
            <person name="Zhou Z."/>
            <person name="Liu Y."/>
            <person name="Pan J."/>
            <person name="Cron B.R."/>
            <person name="Toner B.M."/>
            <person name="Anantharaman K."/>
            <person name="Breier J.A."/>
            <person name="Dick G.J."/>
            <person name="Li M."/>
        </authorList>
    </citation>
    <scope>NUCLEOTIDE SEQUENCE</scope>
    <source>
        <strain evidence="9">SZUA-1515</strain>
    </source>
</reference>
<dbReference type="HAMAP" id="MF_00701">
    <property type="entry name" value="DNA_primase_lrg_arc"/>
    <property type="match status" value="1"/>
</dbReference>
<dbReference type="GO" id="GO:1990077">
    <property type="term" value="C:primosome complex"/>
    <property type="evidence" value="ECO:0007669"/>
    <property type="project" value="UniProtKB-KW"/>
</dbReference>
<feature type="binding site" evidence="7">
    <location>
        <position position="331"/>
    </location>
    <ligand>
        <name>[4Fe-4S] cluster</name>
        <dbReference type="ChEBI" id="CHEBI:49883"/>
    </ligand>
</feature>
<dbReference type="Pfam" id="PF04104">
    <property type="entry name" value="DNA_primase_lrg"/>
    <property type="match status" value="1"/>
</dbReference>
<dbReference type="EMBL" id="DQVM01000063">
    <property type="protein sequence ID" value="HIQ29559.1"/>
    <property type="molecule type" value="Genomic_DNA"/>
</dbReference>
<dbReference type="AlphaFoldDB" id="A0A832ZV92"/>
<dbReference type="GO" id="GO:0051539">
    <property type="term" value="F:4 iron, 4 sulfur cluster binding"/>
    <property type="evidence" value="ECO:0007669"/>
    <property type="project" value="UniProtKB-UniRule"/>
</dbReference>
<feature type="binding site" evidence="7">
    <location>
        <position position="242"/>
    </location>
    <ligand>
        <name>[4Fe-4S] cluster</name>
        <dbReference type="ChEBI" id="CHEBI:49883"/>
    </ligand>
</feature>
<dbReference type="SUPFAM" id="SSF140914">
    <property type="entry name" value="PriB N-terminal domain-like"/>
    <property type="match status" value="1"/>
</dbReference>
<keyword evidence="1 7" id="KW-0004">4Fe-4S</keyword>
<keyword evidence="6 7" id="KW-0411">Iron-sulfur</keyword>
<keyword evidence="3 7" id="KW-0235">DNA replication</keyword>
<gene>
    <name evidence="7" type="primary">priL</name>
    <name evidence="9" type="ORF">EYH45_03245</name>
</gene>
<keyword evidence="4 7" id="KW-0479">Metal-binding</keyword>
<sequence>MTYSDPYFIERLMMEFPFLQQMREYIGSFGIRLEDFAEPGMERLVEKAVSRVEQALVHGVRASYGTGAKPSEEEILSYPLSIALVAMLEDSYATRRFATVEAERYSRLFEKIDPGNVRDVLYFVAREVLRMDVKLSNPPYEFRIHFTDYLRYSVKLNEPRFKLVNRIMDRGYVPLRRPEMLTIIKNALEEYIEERLRSIGRIPTPDFLKPHVERLRNALETRRWRETEQARSKIPLESWPPCMQALRQRLLAGEHVSHFGNFTLAAYLINIGWETEQILQLYAQRGDFDERIARYQIEHIAGKRGGGTRYTTPSCRTIQTHGLCIEEGRLCGGIKNPLQYRRKPGGKEKR</sequence>
<proteinExistence type="inferred from homology"/>
<comment type="similarity">
    <text evidence="7">Belongs to the eukaryotic-type primase large subunit family.</text>
</comment>
<feature type="binding site" evidence="7">
    <location>
        <position position="315"/>
    </location>
    <ligand>
        <name>[4Fe-4S] cluster</name>
        <dbReference type="ChEBI" id="CHEBI:49883"/>
    </ligand>
</feature>
<evidence type="ECO:0000313" key="10">
    <source>
        <dbReference type="Proteomes" id="UP000608579"/>
    </source>
</evidence>
<dbReference type="Pfam" id="PF26466">
    <property type="entry name" value="DNA_primase_lrg_N"/>
    <property type="match status" value="1"/>
</dbReference>
<comment type="subunit">
    <text evidence="7">Heterodimer of a small subunit (PriS) and a large subunit (PriL).</text>
</comment>
<evidence type="ECO:0000259" key="8">
    <source>
        <dbReference type="Pfam" id="PF04104"/>
    </source>
</evidence>
<accession>A0A832ZV92</accession>
<evidence type="ECO:0000256" key="5">
    <source>
        <dbReference type="ARBA" id="ARBA00023004"/>
    </source>
</evidence>
<dbReference type="GO" id="GO:0046872">
    <property type="term" value="F:metal ion binding"/>
    <property type="evidence" value="ECO:0007669"/>
    <property type="project" value="UniProtKB-KW"/>
</dbReference>
<dbReference type="InterPro" id="IPR007238">
    <property type="entry name" value="DNA_primase_lsu_euk/arc"/>
</dbReference>
<evidence type="ECO:0000256" key="7">
    <source>
        <dbReference type="HAMAP-Rule" id="MF_00701"/>
    </source>
</evidence>